<name>A0A1R3JNX2_COCAP</name>
<evidence type="ECO:0000313" key="3">
    <source>
        <dbReference type="Proteomes" id="UP000188268"/>
    </source>
</evidence>
<protein>
    <submittedName>
        <fullName evidence="2">Uncharacterized protein</fullName>
    </submittedName>
</protein>
<evidence type="ECO:0000256" key="1">
    <source>
        <dbReference type="SAM" id="MobiDB-lite"/>
    </source>
</evidence>
<reference evidence="2 3" key="1">
    <citation type="submission" date="2013-09" db="EMBL/GenBank/DDBJ databases">
        <title>Corchorus capsularis genome sequencing.</title>
        <authorList>
            <person name="Alam M."/>
            <person name="Haque M.S."/>
            <person name="Islam M.S."/>
            <person name="Emdad E.M."/>
            <person name="Islam M.M."/>
            <person name="Ahmed B."/>
            <person name="Halim A."/>
            <person name="Hossen Q.M.M."/>
            <person name="Hossain M.Z."/>
            <person name="Ahmed R."/>
            <person name="Khan M.M."/>
            <person name="Islam R."/>
            <person name="Rashid M.M."/>
            <person name="Khan S.A."/>
            <person name="Rahman M.S."/>
            <person name="Alam M."/>
        </authorList>
    </citation>
    <scope>NUCLEOTIDE SEQUENCE [LARGE SCALE GENOMIC DNA]</scope>
    <source>
        <strain evidence="3">cv. CVL-1</strain>
        <tissue evidence="2">Whole seedling</tissue>
    </source>
</reference>
<feature type="non-terminal residue" evidence="2">
    <location>
        <position position="1"/>
    </location>
</feature>
<organism evidence="2 3">
    <name type="scientific">Corchorus capsularis</name>
    <name type="common">Jute</name>
    <dbReference type="NCBI Taxonomy" id="210143"/>
    <lineage>
        <taxon>Eukaryota</taxon>
        <taxon>Viridiplantae</taxon>
        <taxon>Streptophyta</taxon>
        <taxon>Embryophyta</taxon>
        <taxon>Tracheophyta</taxon>
        <taxon>Spermatophyta</taxon>
        <taxon>Magnoliopsida</taxon>
        <taxon>eudicotyledons</taxon>
        <taxon>Gunneridae</taxon>
        <taxon>Pentapetalae</taxon>
        <taxon>rosids</taxon>
        <taxon>malvids</taxon>
        <taxon>Malvales</taxon>
        <taxon>Malvaceae</taxon>
        <taxon>Grewioideae</taxon>
        <taxon>Apeibeae</taxon>
        <taxon>Corchorus</taxon>
    </lineage>
</organism>
<dbReference type="Proteomes" id="UP000188268">
    <property type="component" value="Unassembled WGS sequence"/>
</dbReference>
<dbReference type="AlphaFoldDB" id="A0A1R3JNX2"/>
<feature type="region of interest" description="Disordered" evidence="1">
    <location>
        <begin position="14"/>
        <end position="35"/>
    </location>
</feature>
<sequence>YPIFPTLIFSRAADAGQHRASKSNPKNHCPGAPFV</sequence>
<evidence type="ECO:0000313" key="2">
    <source>
        <dbReference type="EMBL" id="OMO96417.1"/>
    </source>
</evidence>
<dbReference type="Gramene" id="OMO96417">
    <property type="protein sequence ID" value="OMO96417"/>
    <property type="gene ID" value="CCACVL1_04961"/>
</dbReference>
<gene>
    <name evidence="2" type="ORF">CCACVL1_04961</name>
</gene>
<dbReference type="EMBL" id="AWWV01007453">
    <property type="protein sequence ID" value="OMO96417.1"/>
    <property type="molecule type" value="Genomic_DNA"/>
</dbReference>
<comment type="caution">
    <text evidence="2">The sequence shown here is derived from an EMBL/GenBank/DDBJ whole genome shotgun (WGS) entry which is preliminary data.</text>
</comment>
<keyword evidence="3" id="KW-1185">Reference proteome</keyword>
<accession>A0A1R3JNX2</accession>
<proteinExistence type="predicted"/>